<dbReference type="KEGG" id="ggr:HKW67_21220"/>
<name>A0A6M4ISV7_9BACT</name>
<dbReference type="InterPro" id="IPR004852">
    <property type="entry name" value="Di-haem_cyt_c_peroxidsae"/>
</dbReference>
<dbReference type="GO" id="GO:0046872">
    <property type="term" value="F:metal ion binding"/>
    <property type="evidence" value="ECO:0007669"/>
    <property type="project" value="UniProtKB-KW"/>
</dbReference>
<dbReference type="GO" id="GO:0009055">
    <property type="term" value="F:electron transfer activity"/>
    <property type="evidence" value="ECO:0007669"/>
    <property type="project" value="InterPro"/>
</dbReference>
<dbReference type="EMBL" id="CP053085">
    <property type="protein sequence ID" value="QJR37864.1"/>
    <property type="molecule type" value="Genomic_DNA"/>
</dbReference>
<dbReference type="AlphaFoldDB" id="A0A6M4ISV7"/>
<evidence type="ECO:0000313" key="8">
    <source>
        <dbReference type="EMBL" id="QJR37864.1"/>
    </source>
</evidence>
<dbReference type="Pfam" id="PF03150">
    <property type="entry name" value="CCP_MauG"/>
    <property type="match status" value="1"/>
</dbReference>
<evidence type="ECO:0000256" key="5">
    <source>
        <dbReference type="ARBA" id="ARBA00023004"/>
    </source>
</evidence>
<dbReference type="SUPFAM" id="SSF46626">
    <property type="entry name" value="Cytochrome c"/>
    <property type="match status" value="2"/>
</dbReference>
<feature type="domain" description="Cytochrome c" evidence="7">
    <location>
        <begin position="273"/>
        <end position="427"/>
    </location>
</feature>
<evidence type="ECO:0000259" key="7">
    <source>
        <dbReference type="PROSITE" id="PS51007"/>
    </source>
</evidence>
<evidence type="ECO:0000256" key="6">
    <source>
        <dbReference type="PROSITE-ProRule" id="PRU00433"/>
    </source>
</evidence>
<organism evidence="8 9">
    <name type="scientific">Gemmatimonas groenlandica</name>
    <dbReference type="NCBI Taxonomy" id="2732249"/>
    <lineage>
        <taxon>Bacteria</taxon>
        <taxon>Pseudomonadati</taxon>
        <taxon>Gemmatimonadota</taxon>
        <taxon>Gemmatimonadia</taxon>
        <taxon>Gemmatimonadales</taxon>
        <taxon>Gemmatimonadaceae</taxon>
        <taxon>Gemmatimonas</taxon>
    </lineage>
</organism>
<dbReference type="GO" id="GO:0030313">
    <property type="term" value="C:cell envelope"/>
    <property type="evidence" value="ECO:0007669"/>
    <property type="project" value="UniProtKB-SubCell"/>
</dbReference>
<dbReference type="Proteomes" id="UP000500938">
    <property type="component" value="Chromosome"/>
</dbReference>
<dbReference type="Gene3D" id="1.10.760.10">
    <property type="entry name" value="Cytochrome c-like domain"/>
    <property type="match status" value="2"/>
</dbReference>
<evidence type="ECO:0000256" key="1">
    <source>
        <dbReference type="ARBA" id="ARBA00004196"/>
    </source>
</evidence>
<evidence type="ECO:0000256" key="2">
    <source>
        <dbReference type="ARBA" id="ARBA00022617"/>
    </source>
</evidence>
<dbReference type="GO" id="GO:0020037">
    <property type="term" value="F:heme binding"/>
    <property type="evidence" value="ECO:0007669"/>
    <property type="project" value="InterPro"/>
</dbReference>
<sequence length="444" mass="48005">MRSTSERTPRVGLRRLLGGLPSRPIATLMGVAAWTLLLTMVPDAIAGPASRWTAGQREVLRSLSIASLAPLPADPSNVYGDNQRAAALGHRLFFEPRLSGNDRVSCATCHSPTRDFQDAKPLADGVGRTARRTMPVAGTAYSPWLFWDGRADSQWAQALGPLESAVEHGGTRTRYAHVIAESFRAEYAALFGALPDLSGLPRNAGPVADTVWGAAWGRMPSSRRDAVSRVYANIGKAIAAYERTINYAPSRFDYFVDAELARRPHTTRSAFSKDEIAGLQLFIGKGNCVNCHNGALFTDSHFHNTGVAASREVAGPDSGRAVGVHQALTGEFNCASRYSDAKPDACDELRFAVTDGDELLRAYKTPSLRNVAARAPYMHAGQVTSLTAVVEHYDHAPQAPFGTTELRPLRLSATERRQLVAFLQTLTGPLSAPADFLQPPATRR</sequence>
<comment type="subcellular location">
    <subcellularLocation>
        <location evidence="1">Cell envelope</location>
    </subcellularLocation>
</comment>
<accession>A0A6M4ISV7</accession>
<evidence type="ECO:0000256" key="3">
    <source>
        <dbReference type="ARBA" id="ARBA00022723"/>
    </source>
</evidence>
<protein>
    <submittedName>
        <fullName evidence="8">C-type cytochrome</fullName>
    </submittedName>
</protein>
<keyword evidence="9" id="KW-1185">Reference proteome</keyword>
<evidence type="ECO:0000313" key="9">
    <source>
        <dbReference type="Proteomes" id="UP000500938"/>
    </source>
</evidence>
<keyword evidence="5 6" id="KW-0408">Iron</keyword>
<reference evidence="8 9" key="1">
    <citation type="submission" date="2020-05" db="EMBL/GenBank/DDBJ databases">
        <title>Complete genome sequence of Gemmatimonas greenlandica TET16.</title>
        <authorList>
            <person name="Zeng Y."/>
        </authorList>
    </citation>
    <scope>NUCLEOTIDE SEQUENCE [LARGE SCALE GENOMIC DNA]</scope>
    <source>
        <strain evidence="8 9">TET16</strain>
    </source>
</reference>
<keyword evidence="3 6" id="KW-0479">Metal-binding</keyword>
<dbReference type="PANTHER" id="PTHR30600">
    <property type="entry name" value="CYTOCHROME C PEROXIDASE-RELATED"/>
    <property type="match status" value="1"/>
</dbReference>
<dbReference type="RefSeq" id="WP_171227300.1">
    <property type="nucleotide sequence ID" value="NZ_CP053085.1"/>
</dbReference>
<proteinExistence type="predicted"/>
<keyword evidence="2 6" id="KW-0349">Heme</keyword>
<dbReference type="PROSITE" id="PS51007">
    <property type="entry name" value="CYTC"/>
    <property type="match status" value="2"/>
</dbReference>
<keyword evidence="4" id="KW-0560">Oxidoreductase</keyword>
<dbReference type="GO" id="GO:0004130">
    <property type="term" value="F:cytochrome-c peroxidase activity"/>
    <property type="evidence" value="ECO:0007669"/>
    <property type="project" value="TreeGrafter"/>
</dbReference>
<dbReference type="InterPro" id="IPR051395">
    <property type="entry name" value="Cytochrome_c_Peroxidase/MauG"/>
</dbReference>
<gene>
    <name evidence="8" type="ORF">HKW67_21220</name>
</gene>
<feature type="domain" description="Cytochrome c" evidence="7">
    <location>
        <begin position="84"/>
        <end position="195"/>
    </location>
</feature>
<evidence type="ECO:0000256" key="4">
    <source>
        <dbReference type="ARBA" id="ARBA00023002"/>
    </source>
</evidence>
<dbReference type="InterPro" id="IPR036909">
    <property type="entry name" value="Cyt_c-like_dom_sf"/>
</dbReference>
<dbReference type="InterPro" id="IPR009056">
    <property type="entry name" value="Cyt_c-like_dom"/>
</dbReference>